<dbReference type="Proteomes" id="UP000003959">
    <property type="component" value="Unassembled WGS sequence"/>
</dbReference>
<reference evidence="6" key="1">
    <citation type="journal article" date="2011" name="Proc. Natl. Acad. Sci. U.S.A.">
        <title>Genomic insights into the physiology and ecology of the marine filamentous cyanobacterium Lyngbya majuscula.</title>
        <authorList>
            <person name="Jones A.C."/>
            <person name="Monroe E.A."/>
            <person name="Podell S."/>
            <person name="Hess W.R."/>
            <person name="Klages S."/>
            <person name="Esquenazi E."/>
            <person name="Niessen S."/>
            <person name="Hoover H."/>
            <person name="Rothmann M."/>
            <person name="Lasken R.S."/>
            <person name="Yates J.R.III."/>
            <person name="Reinhardt R."/>
            <person name="Kube M."/>
            <person name="Burkart M.D."/>
            <person name="Allen E.E."/>
            <person name="Dorrestein P.C."/>
            <person name="Gerwick W.H."/>
            <person name="Gerwick L."/>
        </authorList>
    </citation>
    <scope>NUCLEOTIDE SEQUENCE [LARGE SCALE GENOMIC DNA]</scope>
    <source>
        <strain evidence="6">3L</strain>
    </source>
</reference>
<name>F4Y093_9CYAN</name>
<evidence type="ECO:0000313" key="6">
    <source>
        <dbReference type="Proteomes" id="UP000003959"/>
    </source>
</evidence>
<gene>
    <name evidence="5" type="ORF">LYNGBM3L_60520</name>
</gene>
<feature type="domain" description="GH10" evidence="4">
    <location>
        <begin position="1"/>
        <end position="48"/>
    </location>
</feature>
<dbReference type="GO" id="GO:0000272">
    <property type="term" value="P:polysaccharide catabolic process"/>
    <property type="evidence" value="ECO:0007669"/>
    <property type="project" value="UniProtKB-KW"/>
</dbReference>
<dbReference type="Gene3D" id="3.20.20.80">
    <property type="entry name" value="Glycosidases"/>
    <property type="match status" value="1"/>
</dbReference>
<dbReference type="InterPro" id="IPR001000">
    <property type="entry name" value="GH10_dom"/>
</dbReference>
<keyword evidence="3" id="KW-0624">Polysaccharide degradation</keyword>
<evidence type="ECO:0000313" key="5">
    <source>
        <dbReference type="EMBL" id="EGJ29683.1"/>
    </source>
</evidence>
<evidence type="ECO:0000256" key="2">
    <source>
        <dbReference type="ARBA" id="ARBA00023277"/>
    </source>
</evidence>
<organism evidence="5 6">
    <name type="scientific">Moorena producens 3L</name>
    <dbReference type="NCBI Taxonomy" id="489825"/>
    <lineage>
        <taxon>Bacteria</taxon>
        <taxon>Bacillati</taxon>
        <taxon>Cyanobacteriota</taxon>
        <taxon>Cyanophyceae</taxon>
        <taxon>Coleofasciculales</taxon>
        <taxon>Coleofasciculaceae</taxon>
        <taxon>Moorena</taxon>
    </lineage>
</organism>
<keyword evidence="1 5" id="KW-0378">Hydrolase</keyword>
<dbReference type="GO" id="GO:0004553">
    <property type="term" value="F:hydrolase activity, hydrolyzing O-glycosyl compounds"/>
    <property type="evidence" value="ECO:0007669"/>
    <property type="project" value="InterPro"/>
</dbReference>
<dbReference type="SUPFAM" id="SSF51445">
    <property type="entry name" value="(Trans)glycosidases"/>
    <property type="match status" value="1"/>
</dbReference>
<sequence length="48" mass="5409">MHVSIQNPPKPEDIAANMKRLGELGLQVQVTEMDLTLPALKRRGFHDL</sequence>
<evidence type="ECO:0000256" key="1">
    <source>
        <dbReference type="ARBA" id="ARBA00022801"/>
    </source>
</evidence>
<keyword evidence="6" id="KW-1185">Reference proteome</keyword>
<protein>
    <submittedName>
        <fullName evidence="5">Glycosyl hydrolase family 10</fullName>
    </submittedName>
</protein>
<dbReference type="EMBL" id="GL890967">
    <property type="protein sequence ID" value="EGJ29683.1"/>
    <property type="molecule type" value="Genomic_DNA"/>
</dbReference>
<dbReference type="InterPro" id="IPR017853">
    <property type="entry name" value="GH"/>
</dbReference>
<dbReference type="PROSITE" id="PS51760">
    <property type="entry name" value="GH10_2"/>
    <property type="match status" value="1"/>
</dbReference>
<evidence type="ECO:0000256" key="3">
    <source>
        <dbReference type="ARBA" id="ARBA00023326"/>
    </source>
</evidence>
<evidence type="ECO:0000259" key="4">
    <source>
        <dbReference type="PROSITE" id="PS51760"/>
    </source>
</evidence>
<dbReference type="RefSeq" id="WP_008189043.1">
    <property type="nucleotide sequence ID" value="NZ_GL890967.1"/>
</dbReference>
<proteinExistence type="predicted"/>
<dbReference type="Pfam" id="PF00331">
    <property type="entry name" value="Glyco_hydro_10"/>
    <property type="match status" value="1"/>
</dbReference>
<keyword evidence="2" id="KW-0119">Carbohydrate metabolism</keyword>
<accession>F4Y093</accession>
<dbReference type="HOGENOM" id="CLU_3154964_0_0_3"/>
<dbReference type="AlphaFoldDB" id="F4Y093"/>